<dbReference type="Gene3D" id="2.30.36.70">
    <property type="entry name" value="Actin, Chain A, domain 2"/>
    <property type="match status" value="1"/>
</dbReference>
<accession>A0A8C0I852</accession>
<dbReference type="Pfam" id="PF00022">
    <property type="entry name" value="Actin"/>
    <property type="match status" value="1"/>
</dbReference>
<dbReference type="InterPro" id="IPR004000">
    <property type="entry name" value="Actin"/>
</dbReference>
<organism evidence="2 3">
    <name type="scientific">Bubo bubo</name>
    <name type="common">Eurasian eagle-owl</name>
    <name type="synonym">Strix bubo</name>
    <dbReference type="NCBI Taxonomy" id="30461"/>
    <lineage>
        <taxon>Eukaryota</taxon>
        <taxon>Metazoa</taxon>
        <taxon>Chordata</taxon>
        <taxon>Craniata</taxon>
        <taxon>Vertebrata</taxon>
        <taxon>Euteleostomi</taxon>
        <taxon>Archelosauria</taxon>
        <taxon>Archosauria</taxon>
        <taxon>Dinosauria</taxon>
        <taxon>Saurischia</taxon>
        <taxon>Theropoda</taxon>
        <taxon>Coelurosauria</taxon>
        <taxon>Aves</taxon>
        <taxon>Neognathae</taxon>
        <taxon>Neoaves</taxon>
        <taxon>Telluraves</taxon>
        <taxon>Strigiformes</taxon>
        <taxon>Strigidae</taxon>
        <taxon>Bubo</taxon>
    </lineage>
</organism>
<reference evidence="2" key="2">
    <citation type="submission" date="2025-09" db="UniProtKB">
        <authorList>
            <consortium name="Ensembl"/>
        </authorList>
    </citation>
    <scope>IDENTIFICATION</scope>
</reference>
<reference evidence="2" key="1">
    <citation type="submission" date="2025-08" db="UniProtKB">
        <authorList>
            <consortium name="Ensembl"/>
        </authorList>
    </citation>
    <scope>IDENTIFICATION</scope>
</reference>
<sequence length="148" mass="16962">KLVMSGVSHKDCYTGEETQSKRGILSFTYPMENGVVPSWDDTEKPWVRRTVFQSIVKCRECIQSNILRKVLLLGGSTLFQGFKERLLKELQTGVPNTTHVKVNSPQDRMYSMWVGASILASLRTFRNVWVTREDYNEVGPTALQRKSF</sequence>
<dbReference type="FunFam" id="3.30.420.40:FF:000050">
    <property type="entry name" value="Actin, alpha skeletal muscle"/>
    <property type="match status" value="1"/>
</dbReference>
<dbReference type="InterPro" id="IPR004001">
    <property type="entry name" value="Actin_CS"/>
</dbReference>
<dbReference type="PROSITE" id="PS00432">
    <property type="entry name" value="ACTINS_2"/>
    <property type="match status" value="1"/>
</dbReference>
<evidence type="ECO:0000313" key="2">
    <source>
        <dbReference type="Ensembl" id="ENSBOBP00000000643.1"/>
    </source>
</evidence>
<protein>
    <submittedName>
        <fullName evidence="2">Uncharacterized protein</fullName>
    </submittedName>
</protein>
<keyword evidence="3" id="KW-1185">Reference proteome</keyword>
<dbReference type="PRINTS" id="PR00190">
    <property type="entry name" value="ACTIN"/>
</dbReference>
<dbReference type="InterPro" id="IPR043129">
    <property type="entry name" value="ATPase_NBD"/>
</dbReference>
<name>A0A8C0I852_BUBBB</name>
<evidence type="ECO:0000313" key="3">
    <source>
        <dbReference type="Proteomes" id="UP000694567"/>
    </source>
</evidence>
<evidence type="ECO:0000256" key="1">
    <source>
        <dbReference type="ARBA" id="ARBA00006752"/>
    </source>
</evidence>
<dbReference type="Ensembl" id="ENSBOBT00000000655.1">
    <property type="protein sequence ID" value="ENSBOBP00000000643.1"/>
    <property type="gene ID" value="ENSBOBG00000000477.1"/>
</dbReference>
<dbReference type="PANTHER" id="PTHR11937">
    <property type="entry name" value="ACTIN"/>
    <property type="match status" value="1"/>
</dbReference>
<comment type="similarity">
    <text evidence="1">Belongs to the actin family.</text>
</comment>
<dbReference type="Proteomes" id="UP000694567">
    <property type="component" value="Unplaced"/>
</dbReference>
<dbReference type="AlphaFoldDB" id="A0A8C0I852"/>
<dbReference type="SUPFAM" id="SSF53067">
    <property type="entry name" value="Actin-like ATPase domain"/>
    <property type="match status" value="2"/>
</dbReference>
<proteinExistence type="inferred from homology"/>
<dbReference type="Gene3D" id="3.30.420.40">
    <property type="match status" value="2"/>
</dbReference>